<dbReference type="AlphaFoldDB" id="A0A2W5U4K1"/>
<comment type="cofactor">
    <cofactor evidence="1">
        <name>pyridoxal 5'-phosphate</name>
        <dbReference type="ChEBI" id="CHEBI:597326"/>
    </cofactor>
</comment>
<dbReference type="InterPro" id="IPR016181">
    <property type="entry name" value="Acyl_CoA_acyltransferase"/>
</dbReference>
<dbReference type="PANTHER" id="PTHR13693">
    <property type="entry name" value="CLASS II AMINOTRANSFERASE/8-AMINO-7-OXONONANOATE SYNTHASE"/>
    <property type="match status" value="1"/>
</dbReference>
<evidence type="ECO:0000256" key="1">
    <source>
        <dbReference type="ARBA" id="ARBA00001933"/>
    </source>
</evidence>
<sequence length="840" mass="94652">MEASEMQKTIYDVMNLGRQNRMLHQFAEDTPLDGKHVKLDGRQLLSFGSCSYLGLEMDPRLREGVRKAVERWGTQFSSSRAYMSAPPYSELEEKLSTLFGGHTLSVSTTTLGHLSCIPVICHEKDAILLDRMVHHSIQMAATQARAQGTHVELVRHGDWATLERRIAELTPQHRKVWYMIDGIFSMFGDLPDVVEFRRLMDQHPNLWLYVDDAHGMSIAGQHGRGMHLSRMGWHPRLIVATSLNKAFAAGGGCITFQDPEMRDRVRLCGGPQTFSGPLQPPMLGAALASADVHLSPEITRLQNELKEGVLHLNAELVANDLPLYENNETPIFFVKGGPLKMSYALVHRLAKEGFFLTVAQYPAVPLKRSGVRVSITRHHSKQDLTALAQAMGHHYPKALEDVGLTREDVLREFDVDHEARERTRIGKLARLFDMGAVQKPAAPVKRADEAAVELKLETYTTINDISPDEWNSLLGNRANFDHATLKSFEEIFRNRAEKESNWGWHYFIVRSGSLPVAATFFTDALWKDDMLMRAEVSDRIEQARVHDRYFLTSRAFGMGTLLSEGNHLFLERKGPWQQALAMIVEAAAKAQRSVGATSLVFRDLPEGDAELDAAFLEHGLVKMPMLAGHVVDLTRWNTEDEFFATLGSRTRRRVRSEVQAVQQQFTQKLFRHGIDAAPTAEEFGHYYSLYKRVKDRKRRLNTFDLPTDIVEKLWATPGWELLALHLSPEAGGPADGRAVAVGISFRDGDRMVAAICGLDGEQREVSVYRQLLWRMLLRAKEAGVKTLELGMDAEREKQRLGAEPREQCAYAQLTDHYSAEIMSQIAQDVSLQDPSTRKVA</sequence>
<comment type="caution">
    <text evidence="5">The sequence shown here is derived from an EMBL/GenBank/DDBJ whole genome shotgun (WGS) entry which is preliminary data.</text>
</comment>
<dbReference type="InterPro" id="IPR050087">
    <property type="entry name" value="AON_synthase_class-II"/>
</dbReference>
<accession>A0A2W5U4K1</accession>
<dbReference type="InterPro" id="IPR015422">
    <property type="entry name" value="PyrdxlP-dep_Trfase_small"/>
</dbReference>
<evidence type="ECO:0008006" key="7">
    <source>
        <dbReference type="Google" id="ProtNLM"/>
    </source>
</evidence>
<evidence type="ECO:0000313" key="6">
    <source>
        <dbReference type="Proteomes" id="UP000249061"/>
    </source>
</evidence>
<dbReference type="Gene3D" id="3.40.630.30">
    <property type="match status" value="1"/>
</dbReference>
<evidence type="ECO:0000259" key="4">
    <source>
        <dbReference type="Pfam" id="PF13480"/>
    </source>
</evidence>
<proteinExistence type="predicted"/>
<dbReference type="Proteomes" id="UP000249061">
    <property type="component" value="Unassembled WGS sequence"/>
</dbReference>
<reference evidence="5 6" key="1">
    <citation type="submission" date="2017-08" db="EMBL/GenBank/DDBJ databases">
        <title>Infants hospitalized years apart are colonized by the same room-sourced microbial strains.</title>
        <authorList>
            <person name="Brooks B."/>
            <person name="Olm M.R."/>
            <person name="Firek B.A."/>
            <person name="Baker R."/>
            <person name="Thomas B.C."/>
            <person name="Morowitz M.J."/>
            <person name="Banfield J.F."/>
        </authorList>
    </citation>
    <scope>NUCLEOTIDE SEQUENCE [LARGE SCALE GENOMIC DNA]</scope>
    <source>
        <strain evidence="5">S2_003_000_R2_14</strain>
    </source>
</reference>
<dbReference type="GO" id="GO:0030170">
    <property type="term" value="F:pyridoxal phosphate binding"/>
    <property type="evidence" value="ECO:0007669"/>
    <property type="project" value="InterPro"/>
</dbReference>
<name>A0A2W5U4K1_9BACT</name>
<dbReference type="InterPro" id="IPR015421">
    <property type="entry name" value="PyrdxlP-dep_Trfase_major"/>
</dbReference>
<dbReference type="InterPro" id="IPR004839">
    <property type="entry name" value="Aminotransferase_I/II_large"/>
</dbReference>
<dbReference type="Pfam" id="PF00155">
    <property type="entry name" value="Aminotran_1_2"/>
    <property type="match status" value="1"/>
</dbReference>
<dbReference type="InterPro" id="IPR038740">
    <property type="entry name" value="BioF2-like_GNAT_dom"/>
</dbReference>
<feature type="domain" description="Aminotransferase class I/classII large" evidence="3">
    <location>
        <begin position="45"/>
        <end position="390"/>
    </location>
</feature>
<dbReference type="Gene3D" id="3.90.1150.10">
    <property type="entry name" value="Aspartate Aminotransferase, domain 1"/>
    <property type="match status" value="1"/>
</dbReference>
<dbReference type="InterPro" id="IPR015424">
    <property type="entry name" value="PyrdxlP-dep_Trfase"/>
</dbReference>
<protein>
    <recommendedName>
        <fullName evidence="7">8-amino-7-oxononanoate synthase</fullName>
    </recommendedName>
</protein>
<evidence type="ECO:0000259" key="3">
    <source>
        <dbReference type="Pfam" id="PF00155"/>
    </source>
</evidence>
<organism evidence="5 6">
    <name type="scientific">Archangium gephyra</name>
    <dbReference type="NCBI Taxonomy" id="48"/>
    <lineage>
        <taxon>Bacteria</taxon>
        <taxon>Pseudomonadati</taxon>
        <taxon>Myxococcota</taxon>
        <taxon>Myxococcia</taxon>
        <taxon>Myxococcales</taxon>
        <taxon>Cystobacterineae</taxon>
        <taxon>Archangiaceae</taxon>
        <taxon>Archangium</taxon>
    </lineage>
</organism>
<dbReference type="SUPFAM" id="SSF55729">
    <property type="entry name" value="Acyl-CoA N-acyltransferases (Nat)"/>
    <property type="match status" value="1"/>
</dbReference>
<evidence type="ECO:0000313" key="5">
    <source>
        <dbReference type="EMBL" id="PZR18565.1"/>
    </source>
</evidence>
<dbReference type="SUPFAM" id="SSF53383">
    <property type="entry name" value="PLP-dependent transferases"/>
    <property type="match status" value="1"/>
</dbReference>
<feature type="domain" description="BioF2-like acetyltransferase" evidence="4">
    <location>
        <begin position="649"/>
        <end position="797"/>
    </location>
</feature>
<evidence type="ECO:0000256" key="2">
    <source>
        <dbReference type="ARBA" id="ARBA00022679"/>
    </source>
</evidence>
<dbReference type="Pfam" id="PF13480">
    <property type="entry name" value="Acetyltransf_6"/>
    <property type="match status" value="1"/>
</dbReference>
<gene>
    <name evidence="5" type="ORF">DI536_01410</name>
</gene>
<keyword evidence="2" id="KW-0808">Transferase</keyword>
<dbReference type="GO" id="GO:0016740">
    <property type="term" value="F:transferase activity"/>
    <property type="evidence" value="ECO:0007669"/>
    <property type="project" value="UniProtKB-KW"/>
</dbReference>
<dbReference type="PANTHER" id="PTHR13693:SF3">
    <property type="entry name" value="LD36009P"/>
    <property type="match status" value="1"/>
</dbReference>
<dbReference type="Gene3D" id="3.40.640.10">
    <property type="entry name" value="Type I PLP-dependent aspartate aminotransferase-like (Major domain)"/>
    <property type="match status" value="1"/>
</dbReference>
<dbReference type="EMBL" id="QFQP01000001">
    <property type="protein sequence ID" value="PZR18565.1"/>
    <property type="molecule type" value="Genomic_DNA"/>
</dbReference>